<gene>
    <name evidence="8" type="ORF">I4641_22775</name>
</gene>
<dbReference type="Gene3D" id="2.20.140.10">
    <property type="entry name" value="WGR domain"/>
    <property type="match status" value="1"/>
</dbReference>
<feature type="domain" description="PARP catalytic" evidence="6">
    <location>
        <begin position="222"/>
        <end position="424"/>
    </location>
</feature>
<dbReference type="EMBL" id="JADWDC010000111">
    <property type="protein sequence ID" value="MCC0179770.1"/>
    <property type="molecule type" value="Genomic_DNA"/>
</dbReference>
<dbReference type="RefSeq" id="WP_229642868.1">
    <property type="nucleotide sequence ID" value="NZ_JADWDC010000111.1"/>
</dbReference>
<dbReference type="GO" id="GO:0006302">
    <property type="term" value="P:double-strand break repair"/>
    <property type="evidence" value="ECO:0007669"/>
    <property type="project" value="TreeGrafter"/>
</dbReference>
<evidence type="ECO:0000256" key="1">
    <source>
        <dbReference type="ARBA" id="ARBA00012020"/>
    </source>
</evidence>
<evidence type="ECO:0000256" key="5">
    <source>
        <dbReference type="ARBA" id="ARBA00033987"/>
    </source>
</evidence>
<comment type="caution">
    <text evidence="8">The sequence shown here is derived from an EMBL/GenBank/DDBJ whole genome shotgun (WGS) entry which is preliminary data.</text>
</comment>
<dbReference type="InterPro" id="IPR012317">
    <property type="entry name" value="Poly(ADP-ribose)pol_cat_dom"/>
</dbReference>
<feature type="domain" description="WGR" evidence="7">
    <location>
        <begin position="6"/>
        <end position="91"/>
    </location>
</feature>
<dbReference type="GO" id="GO:0070212">
    <property type="term" value="P:protein poly-ADP-ribosylation"/>
    <property type="evidence" value="ECO:0007669"/>
    <property type="project" value="TreeGrafter"/>
</dbReference>
<dbReference type="Gene3D" id="1.20.142.10">
    <property type="entry name" value="Poly(ADP-ribose) polymerase, regulatory domain"/>
    <property type="match status" value="1"/>
</dbReference>
<reference evidence="8" key="1">
    <citation type="journal article" date="2021" name="Antonie Van Leeuwenhoek">
        <title>Draft genome and description of Waterburya agarophytonicola gen. nov. sp. nov. (Pleurocapsales, Cyanobacteria): a seaweed symbiont.</title>
        <authorList>
            <person name="Bonthond G."/>
            <person name="Shalygin S."/>
            <person name="Bayer T."/>
            <person name="Weinberger F."/>
        </authorList>
    </citation>
    <scope>NUCLEOTIDE SEQUENCE</scope>
    <source>
        <strain evidence="8">KI4</strain>
    </source>
</reference>
<dbReference type="InterPro" id="IPR049809">
    <property type="entry name" value="YehF/YfeS-like_WGR"/>
</dbReference>
<dbReference type="SUPFAM" id="SSF142921">
    <property type="entry name" value="WGR domain-like"/>
    <property type="match status" value="1"/>
</dbReference>
<evidence type="ECO:0000259" key="6">
    <source>
        <dbReference type="PROSITE" id="PS51059"/>
    </source>
</evidence>
<dbReference type="Proteomes" id="UP000729733">
    <property type="component" value="Unassembled WGS sequence"/>
</dbReference>
<accession>A0A964FH91</accession>
<dbReference type="SUPFAM" id="SSF56399">
    <property type="entry name" value="ADP-ribosylation"/>
    <property type="match status" value="1"/>
</dbReference>
<dbReference type="AlphaFoldDB" id="A0A964FH91"/>
<dbReference type="Pfam" id="PF00644">
    <property type="entry name" value="PARP"/>
    <property type="match status" value="1"/>
</dbReference>
<dbReference type="InterPro" id="IPR050800">
    <property type="entry name" value="ARTD/PARP"/>
</dbReference>
<comment type="catalytic activity">
    <reaction evidence="5">
        <text>NAD(+) + (ADP-D-ribosyl)n-acceptor = nicotinamide + (ADP-D-ribosyl)n+1-acceptor + H(+).</text>
        <dbReference type="EC" id="2.4.2.30"/>
    </reaction>
</comment>
<evidence type="ECO:0000256" key="2">
    <source>
        <dbReference type="ARBA" id="ARBA00022676"/>
    </source>
</evidence>
<keyword evidence="4" id="KW-0520">NAD</keyword>
<evidence type="ECO:0000313" key="8">
    <source>
        <dbReference type="EMBL" id="MCC0179770.1"/>
    </source>
</evidence>
<dbReference type="Pfam" id="PF05406">
    <property type="entry name" value="WGR"/>
    <property type="match status" value="1"/>
</dbReference>
<dbReference type="PROSITE" id="PS51977">
    <property type="entry name" value="WGR"/>
    <property type="match status" value="1"/>
</dbReference>
<evidence type="ECO:0000313" key="9">
    <source>
        <dbReference type="Proteomes" id="UP000729733"/>
    </source>
</evidence>
<dbReference type="SUPFAM" id="SSF47587">
    <property type="entry name" value="Domain of poly(ADP-ribose) polymerase"/>
    <property type="match status" value="1"/>
</dbReference>
<keyword evidence="3" id="KW-0808">Transferase</keyword>
<dbReference type="GO" id="GO:1990404">
    <property type="term" value="F:NAD+-protein mono-ADP-ribosyltransferase activity"/>
    <property type="evidence" value="ECO:0007669"/>
    <property type="project" value="TreeGrafter"/>
</dbReference>
<dbReference type="PANTHER" id="PTHR10459:SF60">
    <property type="entry name" value="POLY [ADP-RIBOSE] POLYMERASE 2"/>
    <property type="match status" value="1"/>
</dbReference>
<evidence type="ECO:0000256" key="4">
    <source>
        <dbReference type="ARBA" id="ARBA00023027"/>
    </source>
</evidence>
<name>A0A964FH91_9CYAN</name>
<keyword evidence="9" id="KW-1185">Reference proteome</keyword>
<evidence type="ECO:0000256" key="3">
    <source>
        <dbReference type="ARBA" id="ARBA00022679"/>
    </source>
</evidence>
<dbReference type="InterPro" id="IPR036616">
    <property type="entry name" value="Poly(ADP-ribose)pol_reg_dom_sf"/>
</dbReference>
<dbReference type="InterPro" id="IPR008893">
    <property type="entry name" value="WGR_domain"/>
</dbReference>
<proteinExistence type="predicted"/>
<dbReference type="Gene3D" id="3.90.228.10">
    <property type="match status" value="1"/>
</dbReference>
<dbReference type="GO" id="GO:0003950">
    <property type="term" value="F:NAD+ poly-ADP-ribosyltransferase activity"/>
    <property type="evidence" value="ECO:0007669"/>
    <property type="project" value="UniProtKB-EC"/>
</dbReference>
<keyword evidence="2" id="KW-0328">Glycosyltransferase</keyword>
<organism evidence="8 9">
    <name type="scientific">Waterburya agarophytonicola KI4</name>
    <dbReference type="NCBI Taxonomy" id="2874699"/>
    <lineage>
        <taxon>Bacteria</taxon>
        <taxon>Bacillati</taxon>
        <taxon>Cyanobacteriota</taxon>
        <taxon>Cyanophyceae</taxon>
        <taxon>Pleurocapsales</taxon>
        <taxon>Hyellaceae</taxon>
        <taxon>Waterburya</taxon>
        <taxon>Waterburya agarophytonicola</taxon>
    </lineage>
</organism>
<evidence type="ECO:0000259" key="7">
    <source>
        <dbReference type="PROSITE" id="PS51977"/>
    </source>
</evidence>
<dbReference type="PANTHER" id="PTHR10459">
    <property type="entry name" value="DNA LIGASE"/>
    <property type="match status" value="1"/>
</dbReference>
<dbReference type="InterPro" id="IPR036930">
    <property type="entry name" value="WGR_dom_sf"/>
</dbReference>
<dbReference type="PROSITE" id="PS51059">
    <property type="entry name" value="PARP_CATALYTIC"/>
    <property type="match status" value="1"/>
</dbReference>
<sequence>MSTITASRVLDTCTLIYVEVGENSNKVWRGSLFNDGSFLAEWGRVGNTLQCKHHCLGSIALAQSKFERTKRQKIRKGYTQAQLVEGETKQTDTIKPEELEEIASKQIKHGRDPRSKELIRYLVKSNIHAFTSQTDITYNPATGGFKTPLGIVTTKAIAEAREYLIQIAATRKSNSYKLRQLLSKYLRLIPQNLGHKLDESQFASLQEIQRQYEILNALDAAIAIDRDRQQVFECAIERVPGSTVEGKKTFRQINQLYKSTSNQNHLAAKYKLRRLYKLDIPSMREAFTAQERTIGNVKQHWHGTKASNLLSILRQGLIIPPASAVQCTGRMFGNGIYGSQQSTKALNYATNYWNASGEDEDRVFMLLCDFAMGKEYCPQSYSRNFPVTGYDSTYVAPGAASIINQESIVYRTEQVNIKYLCEFS</sequence>
<dbReference type="CDD" id="cd07996">
    <property type="entry name" value="WGR_MMR_like"/>
    <property type="match status" value="1"/>
</dbReference>
<protein>
    <recommendedName>
        <fullName evidence="1">NAD(+) ADP-ribosyltransferase</fullName>
        <ecNumber evidence="1">2.4.2.30</ecNumber>
    </recommendedName>
</protein>
<dbReference type="EC" id="2.4.2.30" evidence="1"/>